<keyword evidence="7" id="KW-1185">Reference proteome</keyword>
<dbReference type="Proteomes" id="UP000245535">
    <property type="component" value="Unassembled WGS sequence"/>
</dbReference>
<comment type="similarity">
    <text evidence="4">Belongs to the cyclic nucleotide phosphodiesterase class-III family.</text>
</comment>
<dbReference type="GO" id="GO:0016787">
    <property type="term" value="F:hydrolase activity"/>
    <property type="evidence" value="ECO:0007669"/>
    <property type="project" value="UniProtKB-KW"/>
</dbReference>
<dbReference type="InterPro" id="IPR050884">
    <property type="entry name" value="CNP_phosphodiesterase-III"/>
</dbReference>
<keyword evidence="2" id="KW-0378">Hydrolase</keyword>
<evidence type="ECO:0000259" key="5">
    <source>
        <dbReference type="Pfam" id="PF00149"/>
    </source>
</evidence>
<dbReference type="Gene3D" id="3.60.21.40">
    <property type="entry name" value="GpdQ, catalytic alpha/beta sandwich domain"/>
    <property type="match status" value="1"/>
</dbReference>
<evidence type="ECO:0000313" key="6">
    <source>
        <dbReference type="EMBL" id="PWJ34149.1"/>
    </source>
</evidence>
<dbReference type="InterPro" id="IPR004843">
    <property type="entry name" value="Calcineurin-like_PHP"/>
</dbReference>
<sequence>MQINLAIKKWLCSFSYIFTFLLGSCGLFEYTPYDINLEEDEKDSNRKNIERLAKYELQTNGSDGVVKFAFIADNQNYFAELEKGIEDVNEQDSIDFILNGGDFTEFGLPSEYEASFSIYERAQSPFMTVIGNHDYLGVGQPMFKEMYGAFNESFIFRRVKFILLDTNSLENQFNGKVPDVAWLSKEMSPSEDFDQIVIICHVGIFPEENALDQNLYPELDKLISETPSVLAVIHGHSHNYIVRYPYSNESVPSIQVNAMLNNEYTIFWIEDGQIKWERKKV</sequence>
<evidence type="ECO:0000313" key="7">
    <source>
        <dbReference type="Proteomes" id="UP000245535"/>
    </source>
</evidence>
<proteinExistence type="inferred from homology"/>
<dbReference type="Gene3D" id="3.60.21.10">
    <property type="match status" value="1"/>
</dbReference>
<gene>
    <name evidence="6" type="ORF">BC781_11159</name>
</gene>
<accession>A0A315YWC3</accession>
<dbReference type="RefSeq" id="WP_109622964.1">
    <property type="nucleotide sequence ID" value="NZ_QGDO01000011.1"/>
</dbReference>
<reference evidence="6 7" key="1">
    <citation type="submission" date="2018-03" db="EMBL/GenBank/DDBJ databases">
        <title>Genomic Encyclopedia of Archaeal and Bacterial Type Strains, Phase II (KMG-II): from individual species to whole genera.</title>
        <authorList>
            <person name="Goeker M."/>
        </authorList>
    </citation>
    <scope>NUCLEOTIDE SEQUENCE [LARGE SCALE GENOMIC DNA]</scope>
    <source>
        <strain evidence="6 7">DSM 28229</strain>
    </source>
</reference>
<comment type="caution">
    <text evidence="6">The sequence shown here is derived from an EMBL/GenBank/DDBJ whole genome shotgun (WGS) entry which is preliminary data.</text>
</comment>
<evidence type="ECO:0000256" key="3">
    <source>
        <dbReference type="ARBA" id="ARBA00023004"/>
    </source>
</evidence>
<keyword evidence="1" id="KW-0479">Metal-binding</keyword>
<dbReference type="PANTHER" id="PTHR42988">
    <property type="entry name" value="PHOSPHOHYDROLASE"/>
    <property type="match status" value="1"/>
</dbReference>
<keyword evidence="3" id="KW-0408">Iron</keyword>
<dbReference type="SUPFAM" id="SSF56300">
    <property type="entry name" value="Metallo-dependent phosphatases"/>
    <property type="match status" value="1"/>
</dbReference>
<name>A0A315YWC3_SEDFL</name>
<dbReference type="InterPro" id="IPR042283">
    <property type="entry name" value="GpdQ_catalytic"/>
</dbReference>
<organism evidence="6 7">
    <name type="scientific">Sediminitomix flava</name>
    <dbReference type="NCBI Taxonomy" id="379075"/>
    <lineage>
        <taxon>Bacteria</taxon>
        <taxon>Pseudomonadati</taxon>
        <taxon>Bacteroidota</taxon>
        <taxon>Cytophagia</taxon>
        <taxon>Cytophagales</taxon>
        <taxon>Flammeovirgaceae</taxon>
        <taxon>Sediminitomix</taxon>
    </lineage>
</organism>
<dbReference type="Pfam" id="PF00149">
    <property type="entry name" value="Metallophos"/>
    <property type="match status" value="1"/>
</dbReference>
<evidence type="ECO:0000256" key="2">
    <source>
        <dbReference type="ARBA" id="ARBA00022801"/>
    </source>
</evidence>
<dbReference type="AlphaFoldDB" id="A0A315YWC3"/>
<evidence type="ECO:0000256" key="1">
    <source>
        <dbReference type="ARBA" id="ARBA00022723"/>
    </source>
</evidence>
<evidence type="ECO:0000256" key="4">
    <source>
        <dbReference type="ARBA" id="ARBA00025742"/>
    </source>
</evidence>
<dbReference type="PANTHER" id="PTHR42988:SF2">
    <property type="entry name" value="CYCLIC NUCLEOTIDE PHOSPHODIESTERASE CBUA0032-RELATED"/>
    <property type="match status" value="1"/>
</dbReference>
<dbReference type="GO" id="GO:0046872">
    <property type="term" value="F:metal ion binding"/>
    <property type="evidence" value="ECO:0007669"/>
    <property type="project" value="UniProtKB-KW"/>
</dbReference>
<dbReference type="OrthoDB" id="5464520at2"/>
<dbReference type="InterPro" id="IPR029052">
    <property type="entry name" value="Metallo-depent_PP-like"/>
</dbReference>
<protein>
    <submittedName>
        <fullName evidence="6">3',5'-cyclic AMP phosphodiesterase CpdA</fullName>
    </submittedName>
</protein>
<dbReference type="EMBL" id="QGDO01000011">
    <property type="protein sequence ID" value="PWJ34149.1"/>
    <property type="molecule type" value="Genomic_DNA"/>
</dbReference>
<feature type="domain" description="Calcineurin-like phosphoesterase" evidence="5">
    <location>
        <begin position="67"/>
        <end position="240"/>
    </location>
</feature>